<sequence>MVRPALTCALLLALACAAAAGGASPNCTRRRLVDDASVAERESAQHLRSWRRLTWRWLTGGDGGDERLGGDGGDERIGDERRRLGSASDDPCGDHSGHHIPFTFNDVEQFALFYIALWACGKLAEALWLPSLAGELLCGMVLGPRLSSFVPKPDAVMMIGQVGLVLEMVSCGLEADVLSTSTCSSRTGRERCLATAVGLSAEAAYVVAIAAMPTAVGVATKVMNMGHVLNTPLGQLVLLAAERTGQLVLLATVVDDIIAFINLGELKALADPCAAPRGRVLADPDLGGVSYLWPVLSSVLLLAGVGWLAVDVVPRLVESKLLPRVQQRHHDVVLTSLLCAMAVGLMAVCHRTKTFPLLGAFLAGLSFCSIAPVHHVWAHQVKRIQYSLLRLFYGATIAFEVPVATMWTGRIIGRGALFFLAIAGKPPPLSHCKFATGFTVSHYSAHHRSHDLQNFLRAGFAMAVWGGTSRPREQASSPPPDSLGATGRQRHRRGHLRADRARNWAIEKELAVEDEEGGGDTRYPHFVYYTLDISCAAKFGLLSKLVNVAVEHDLEVIDFRVHGAHVKGGHDVVYEFYLKDALLLAHIDDAYRERAGTAMSTPTPTTLDVLDTARERAHSFLGLGHNGRPPPCPRAHCSNGPLTRAACFLVCIGRPASFPEPSPNGRHVGPAAGKAGRSSRSASFLGLCRTDRRCAARAALMLDRVHSRVSRARAHAAIGHPSPSATQLALTSVNLGPAHSG</sequence>
<reference evidence="9" key="2">
    <citation type="submission" date="2024-10" db="UniProtKB">
        <authorList>
            <consortium name="EnsemblProtists"/>
        </authorList>
    </citation>
    <scope>IDENTIFICATION</scope>
</reference>
<name>A0A0D3KQ15_EMIH1</name>
<evidence type="ECO:0000313" key="10">
    <source>
        <dbReference type="Proteomes" id="UP000013827"/>
    </source>
</evidence>
<feature type="region of interest" description="Disordered" evidence="6">
    <location>
        <begin position="469"/>
        <end position="497"/>
    </location>
</feature>
<dbReference type="Proteomes" id="UP000013827">
    <property type="component" value="Unassembled WGS sequence"/>
</dbReference>
<reference evidence="10" key="1">
    <citation type="journal article" date="2013" name="Nature">
        <title>Pan genome of the phytoplankton Emiliania underpins its global distribution.</title>
        <authorList>
            <person name="Read B.A."/>
            <person name="Kegel J."/>
            <person name="Klute M.J."/>
            <person name="Kuo A."/>
            <person name="Lefebvre S.C."/>
            <person name="Maumus F."/>
            <person name="Mayer C."/>
            <person name="Miller J."/>
            <person name="Monier A."/>
            <person name="Salamov A."/>
            <person name="Young J."/>
            <person name="Aguilar M."/>
            <person name="Claverie J.M."/>
            <person name="Frickenhaus S."/>
            <person name="Gonzalez K."/>
            <person name="Herman E.K."/>
            <person name="Lin Y.C."/>
            <person name="Napier J."/>
            <person name="Ogata H."/>
            <person name="Sarno A.F."/>
            <person name="Shmutz J."/>
            <person name="Schroeder D."/>
            <person name="de Vargas C."/>
            <person name="Verret F."/>
            <person name="von Dassow P."/>
            <person name="Valentin K."/>
            <person name="Van de Peer Y."/>
            <person name="Wheeler G."/>
            <person name="Dacks J.B."/>
            <person name="Delwiche C.F."/>
            <person name="Dyhrman S.T."/>
            <person name="Glockner G."/>
            <person name="John U."/>
            <person name="Richards T."/>
            <person name="Worden A.Z."/>
            <person name="Zhang X."/>
            <person name="Grigoriev I.V."/>
            <person name="Allen A.E."/>
            <person name="Bidle K."/>
            <person name="Borodovsky M."/>
            <person name="Bowler C."/>
            <person name="Brownlee C."/>
            <person name="Cock J.M."/>
            <person name="Elias M."/>
            <person name="Gladyshev V.N."/>
            <person name="Groth M."/>
            <person name="Guda C."/>
            <person name="Hadaegh A."/>
            <person name="Iglesias-Rodriguez M.D."/>
            <person name="Jenkins J."/>
            <person name="Jones B.M."/>
            <person name="Lawson T."/>
            <person name="Leese F."/>
            <person name="Lindquist E."/>
            <person name="Lobanov A."/>
            <person name="Lomsadze A."/>
            <person name="Malik S.B."/>
            <person name="Marsh M.E."/>
            <person name="Mackinder L."/>
            <person name="Mock T."/>
            <person name="Mueller-Roeber B."/>
            <person name="Pagarete A."/>
            <person name="Parker M."/>
            <person name="Probert I."/>
            <person name="Quesneville H."/>
            <person name="Raines C."/>
            <person name="Rensing S.A."/>
            <person name="Riano-Pachon D.M."/>
            <person name="Richier S."/>
            <person name="Rokitta S."/>
            <person name="Shiraiwa Y."/>
            <person name="Soanes D.M."/>
            <person name="van der Giezen M."/>
            <person name="Wahlund T.M."/>
            <person name="Williams B."/>
            <person name="Wilson W."/>
            <person name="Wolfe G."/>
            <person name="Wurch L.L."/>
        </authorList>
    </citation>
    <scope>NUCLEOTIDE SEQUENCE</scope>
</reference>
<dbReference type="RefSeq" id="XP_005790279.1">
    <property type="nucleotide sequence ID" value="XM_005790222.1"/>
</dbReference>
<dbReference type="EnsemblProtists" id="EOD37850">
    <property type="protein sequence ID" value="EOD37850"/>
    <property type="gene ID" value="EMIHUDRAFT_122294"/>
</dbReference>
<dbReference type="PANTHER" id="PTHR43562:SF3">
    <property type="entry name" value="SODIUM ION_PROTON EXCHANGER (EUROFUNG)"/>
    <property type="match status" value="1"/>
</dbReference>
<keyword evidence="1" id="KW-0813">Transport</keyword>
<evidence type="ECO:0000313" key="9">
    <source>
        <dbReference type="EnsemblProtists" id="EOD37850"/>
    </source>
</evidence>
<feature type="chain" id="PRO_5044291894" evidence="8">
    <location>
        <begin position="23"/>
        <end position="741"/>
    </location>
</feature>
<accession>A0A0D3KQ15</accession>
<keyword evidence="8" id="KW-0732">Signal</keyword>
<keyword evidence="10" id="KW-1185">Reference proteome</keyword>
<keyword evidence="7" id="KW-0472">Membrane</keyword>
<dbReference type="GeneID" id="17283121"/>
<dbReference type="PaxDb" id="2903-EOD37850"/>
<protein>
    <submittedName>
        <fullName evidence="9">Uncharacterized protein</fullName>
    </submittedName>
</protein>
<keyword evidence="4" id="KW-0406">Ion transport</keyword>
<dbReference type="InterPro" id="IPR038770">
    <property type="entry name" value="Na+/solute_symporter_sf"/>
</dbReference>
<evidence type="ECO:0000256" key="8">
    <source>
        <dbReference type="SAM" id="SignalP"/>
    </source>
</evidence>
<organism evidence="9 10">
    <name type="scientific">Emiliania huxleyi (strain CCMP1516)</name>
    <dbReference type="NCBI Taxonomy" id="280463"/>
    <lineage>
        <taxon>Eukaryota</taxon>
        <taxon>Haptista</taxon>
        <taxon>Haptophyta</taxon>
        <taxon>Prymnesiophyceae</taxon>
        <taxon>Isochrysidales</taxon>
        <taxon>Noelaerhabdaceae</taxon>
        <taxon>Emiliania</taxon>
    </lineage>
</organism>
<keyword evidence="7" id="KW-0812">Transmembrane</keyword>
<dbReference type="PROSITE" id="PS51257">
    <property type="entry name" value="PROKAR_LIPOPROTEIN"/>
    <property type="match status" value="1"/>
</dbReference>
<keyword evidence="3" id="KW-0915">Sodium</keyword>
<feature type="signal peptide" evidence="8">
    <location>
        <begin position="1"/>
        <end position="22"/>
    </location>
</feature>
<dbReference type="GO" id="GO:0006814">
    <property type="term" value="P:sodium ion transport"/>
    <property type="evidence" value="ECO:0007669"/>
    <property type="project" value="UniProtKB-KW"/>
</dbReference>
<evidence type="ECO:0000256" key="1">
    <source>
        <dbReference type="ARBA" id="ARBA00022448"/>
    </source>
</evidence>
<dbReference type="eggNOG" id="KOG1650">
    <property type="taxonomic scope" value="Eukaryota"/>
</dbReference>
<evidence type="ECO:0000256" key="3">
    <source>
        <dbReference type="ARBA" id="ARBA00023053"/>
    </source>
</evidence>
<feature type="region of interest" description="Disordered" evidence="6">
    <location>
        <begin position="64"/>
        <end position="92"/>
    </location>
</feature>
<evidence type="ECO:0000256" key="6">
    <source>
        <dbReference type="SAM" id="MobiDB-lite"/>
    </source>
</evidence>
<dbReference type="GO" id="GO:0015297">
    <property type="term" value="F:antiporter activity"/>
    <property type="evidence" value="ECO:0007669"/>
    <property type="project" value="UniProtKB-KW"/>
</dbReference>
<keyword evidence="7" id="KW-1133">Transmembrane helix</keyword>
<keyword evidence="2" id="KW-0050">Antiport</keyword>
<evidence type="ECO:0000256" key="2">
    <source>
        <dbReference type="ARBA" id="ARBA00022449"/>
    </source>
</evidence>
<evidence type="ECO:0000256" key="4">
    <source>
        <dbReference type="ARBA" id="ARBA00023065"/>
    </source>
</evidence>
<dbReference type="Gene3D" id="1.20.1530.20">
    <property type="match status" value="1"/>
</dbReference>
<dbReference type="AlphaFoldDB" id="A0A0D3KQ15"/>
<feature type="compositionally biased region" description="Basic and acidic residues" evidence="6">
    <location>
        <begin position="64"/>
        <end position="83"/>
    </location>
</feature>
<feature type="transmembrane region" description="Helical" evidence="7">
    <location>
        <begin position="354"/>
        <end position="376"/>
    </location>
</feature>
<proteinExistence type="predicted"/>
<dbReference type="PANTHER" id="PTHR43562">
    <property type="entry name" value="NAPA-TYPE SODIUM/HYDROGEN ANTIPORTER"/>
    <property type="match status" value="1"/>
</dbReference>
<evidence type="ECO:0000256" key="7">
    <source>
        <dbReference type="SAM" id="Phobius"/>
    </source>
</evidence>
<feature type="transmembrane region" description="Helical" evidence="7">
    <location>
        <begin position="331"/>
        <end position="348"/>
    </location>
</feature>
<evidence type="ECO:0000256" key="5">
    <source>
        <dbReference type="ARBA" id="ARBA00023201"/>
    </source>
</evidence>
<dbReference type="HOGENOM" id="CLU_374871_0_0_1"/>
<dbReference type="KEGG" id="ehx:EMIHUDRAFT_122294"/>
<feature type="transmembrane region" description="Helical" evidence="7">
    <location>
        <begin position="388"/>
        <end position="407"/>
    </location>
</feature>
<feature type="transmembrane region" description="Helical" evidence="7">
    <location>
        <begin position="291"/>
        <end position="310"/>
    </location>
</feature>
<keyword evidence="5" id="KW-0739">Sodium transport</keyword>